<evidence type="ECO:0000259" key="1">
    <source>
        <dbReference type="PROSITE" id="PS51819"/>
    </source>
</evidence>
<dbReference type="SUPFAM" id="SSF54593">
    <property type="entry name" value="Glyoxalase/Bleomycin resistance protein/Dihydroxybiphenyl dioxygenase"/>
    <property type="match status" value="1"/>
</dbReference>
<dbReference type="AlphaFoldDB" id="A0A940WI39"/>
<dbReference type="InterPro" id="IPR037523">
    <property type="entry name" value="VOC_core"/>
</dbReference>
<proteinExistence type="predicted"/>
<gene>
    <name evidence="2" type="ORF">JOL79_05000</name>
</gene>
<reference evidence="2" key="1">
    <citation type="submission" date="2021-02" db="EMBL/GenBank/DDBJ databases">
        <title>Draft genome sequence of Microbispora sp. RL4-1S isolated from rice leaves in Thailand.</title>
        <authorList>
            <person name="Muangham S."/>
            <person name="Duangmal K."/>
        </authorList>
    </citation>
    <scope>NUCLEOTIDE SEQUENCE</scope>
    <source>
        <strain evidence="2">RL4-1S</strain>
    </source>
</reference>
<dbReference type="PROSITE" id="PS51819">
    <property type="entry name" value="VOC"/>
    <property type="match status" value="1"/>
</dbReference>
<dbReference type="Gene3D" id="3.10.180.10">
    <property type="entry name" value="2,3-Dihydroxybiphenyl 1,2-Dioxygenase, domain 1"/>
    <property type="match status" value="1"/>
</dbReference>
<evidence type="ECO:0000313" key="3">
    <source>
        <dbReference type="Proteomes" id="UP000674234"/>
    </source>
</evidence>
<dbReference type="Pfam" id="PF00903">
    <property type="entry name" value="Glyoxalase"/>
    <property type="match status" value="1"/>
</dbReference>
<dbReference type="InterPro" id="IPR029068">
    <property type="entry name" value="Glyas_Bleomycin-R_OHBP_Dase"/>
</dbReference>
<dbReference type="RefSeq" id="WP_210154455.1">
    <property type="nucleotide sequence ID" value="NZ_JAFCNB010000002.1"/>
</dbReference>
<dbReference type="Proteomes" id="UP000674234">
    <property type="component" value="Unassembled WGS sequence"/>
</dbReference>
<dbReference type="InterPro" id="IPR004360">
    <property type="entry name" value="Glyas_Fos-R_dOase_dom"/>
</dbReference>
<feature type="domain" description="VOC" evidence="1">
    <location>
        <begin position="2"/>
        <end position="122"/>
    </location>
</feature>
<name>A0A940WI39_9ACTN</name>
<protein>
    <submittedName>
        <fullName evidence="2">VOC family protein</fullName>
    </submittedName>
</protein>
<dbReference type="EMBL" id="JAFCNB010000002">
    <property type="protein sequence ID" value="MBP2703158.1"/>
    <property type="molecule type" value="Genomic_DNA"/>
</dbReference>
<keyword evidence="3" id="KW-1185">Reference proteome</keyword>
<accession>A0A940WI39</accession>
<evidence type="ECO:0000313" key="2">
    <source>
        <dbReference type="EMBL" id="MBP2703158.1"/>
    </source>
</evidence>
<sequence>MEVLSSRILLSPADRAASRRFYGEVLGLAVYREFGPADDPGVVFFLGQGFLELSGGPAGTRDRDRGEPGARIWLQVRDVQAEHDRLAAAGLPVTSPPRLEPWGLLEMWIEDPDGTPIVLVEIPPGHPLRRDQRTIPAAPA</sequence>
<comment type="caution">
    <text evidence="2">The sequence shown here is derived from an EMBL/GenBank/DDBJ whole genome shotgun (WGS) entry which is preliminary data.</text>
</comment>
<organism evidence="2 3">
    <name type="scientific">Microbispora oryzae</name>
    <dbReference type="NCBI Taxonomy" id="2806554"/>
    <lineage>
        <taxon>Bacteria</taxon>
        <taxon>Bacillati</taxon>
        <taxon>Actinomycetota</taxon>
        <taxon>Actinomycetes</taxon>
        <taxon>Streptosporangiales</taxon>
        <taxon>Streptosporangiaceae</taxon>
        <taxon>Microbispora</taxon>
    </lineage>
</organism>